<dbReference type="Gene3D" id="1.10.390.10">
    <property type="entry name" value="Neutral Protease Domain 2"/>
    <property type="match status" value="1"/>
</dbReference>
<dbReference type="PANTHER" id="PTHR38790">
    <property type="entry name" value="2EXR DOMAIN-CONTAINING PROTEIN-RELATED"/>
    <property type="match status" value="1"/>
</dbReference>
<evidence type="ECO:0000313" key="5">
    <source>
        <dbReference type="Proteomes" id="UP000782241"/>
    </source>
</evidence>
<feature type="compositionally biased region" description="Low complexity" evidence="1">
    <location>
        <begin position="264"/>
        <end position="281"/>
    </location>
</feature>
<evidence type="ECO:0000313" key="4">
    <source>
        <dbReference type="EMBL" id="KAG5654916.1"/>
    </source>
</evidence>
<dbReference type="InterPro" id="IPR027268">
    <property type="entry name" value="Peptidase_M4/M1_CTD_sf"/>
</dbReference>
<feature type="compositionally biased region" description="Polar residues" evidence="1">
    <location>
        <begin position="241"/>
        <end position="263"/>
    </location>
</feature>
<reference evidence="4" key="1">
    <citation type="submission" date="2021-04" db="EMBL/GenBank/DDBJ databases">
        <title>Draft genome of Fusarium avenaceum strain F156N33, isolated from an atmospheric sample in Virginia.</title>
        <authorList>
            <person name="Yang S."/>
            <person name="Vinatzer B.A."/>
            <person name="Coleman J."/>
        </authorList>
    </citation>
    <scope>NUCLEOTIDE SEQUENCE</scope>
    <source>
        <strain evidence="4">F156N33</strain>
    </source>
</reference>
<evidence type="ECO:0000259" key="2">
    <source>
        <dbReference type="Pfam" id="PF05299"/>
    </source>
</evidence>
<feature type="region of interest" description="Disordered" evidence="1">
    <location>
        <begin position="323"/>
        <end position="344"/>
    </location>
</feature>
<name>A0A9P7KPY0_9HYPO</name>
<keyword evidence="5" id="KW-1185">Reference proteome</keyword>
<feature type="region of interest" description="Disordered" evidence="1">
    <location>
        <begin position="241"/>
        <end position="281"/>
    </location>
</feature>
<feature type="compositionally biased region" description="Polar residues" evidence="1">
    <location>
        <begin position="323"/>
        <end position="336"/>
    </location>
</feature>
<accession>A0A9P7KPY0</accession>
<protein>
    <recommendedName>
        <fullName evidence="6">PDZ domain-containing protein</fullName>
    </recommendedName>
</protein>
<comment type="caution">
    <text evidence="4">The sequence shown here is derived from an EMBL/GenBank/DDBJ whole genome shotgun (WGS) entry which is preliminary data.</text>
</comment>
<dbReference type="EMBL" id="JAGPUO010000041">
    <property type="protein sequence ID" value="KAG5654916.1"/>
    <property type="molecule type" value="Genomic_DNA"/>
</dbReference>
<sequence length="1405" mass="159612">MDFLKRLFGRSTDTKYKYRGAKLPKEPLTPREIEEMHRKLHPDTHIYNAALPKPVFDPRDWSVPYTQSLEEKLPVIGLLYQAQSESFLFSRLPVEVRVQIWRLAMGNHKVHLTVHHGRLRQSIFESENYQWLPQRGLLEIPLVCRAAYMESISYLYSDNTFCFGFGQASSKSALTLLDTMLAKQHIASMQHIEVGWHLYAGVSQYYDSHPQAWDITLDVPPPETKQYGIKYIVGSDADENQVTNESFSTSPPDSCTSFLPNTHNGSQDRNSSSQQSSNAQGSPFFAQPVVELDIGTFASQIHYAGLHDLLDHDPRTDTILQTQTPRRASDGCNVSTNHDRREESLPIPESRCLYEALWSQTPGKGTSCSAEDEDSRFPLGDNEDDFFRRHWETNVLQHLPSVFQRLQSLSETCEGLRSAILALSVRHWFDEGYDTPSAPSPTDSRLGLKGLRRSAHRYYYSKAIEWVMQESRGGISGHELQLIVTFISFAYLEIQSGTFQGLCFHMSGIEKSIVGVNESLLKSMLGMDLIDAWTSLRLFTWWKRNPFGVGSFTHASLSSTMLGLVETALANDGTQQALMLLIEARRLSLMVLMERFFGRGGDNPLASRCLEHYYRRLGVSEPTEDWQSKERVPDQDYRQELEAVALKLAAWHDELPLARAPIDKFIPAMLRPNPKLSISFTVYPLHFSSHDAALAYAYYALANLLCDPKVLEEATSATVIDYEQDNSSSPWLLLFLRVICGMNSTNQWKSPFMIDVIDLLFEAICRNTDLRIDNWILQWLKNIGRGQAEVNSGLSTGVSLCTIYGLRAERLAGRDVFCCLTYGDGSYDSPDSQTPVERSVVYFRDRQTARLQSAVLDMRGHVPNGQEHARLKIQMAMDVPLLQTNEAILVIDTKRETVPAQPYTNESISFVDEKGPLPTFTEDDDSTYLFPRRTWYITRSTEGKVSMAFTAVPRKVDEYTKVAARTDLRYERGGLHGSGITILPMPAFPDAPKQTWEMTVQWNLSETPSDTRAVWTFGEGPRPVTNTGSVARLWSTLLSVGPLNSCSHQPNDFFNVYWLGELPSNIVATLNYSKQAFLAMSKFWKDPMSAKNPYRIFVRNTLPAKGFGGTEFTRSYMMEYDDQIDERTETDLTLLLTHEMVHNWPSMGKAADEDGADEEDEEGSWFTEGVADLYAAYLPYKFGLKDAEWYREALNVFLAGYYTNPAVRVPNREARRKAWELPSYQMMIYARGFAYLQKLDGQIREASGSRRSVDDLVTHLVMNKRKGLAYGIDEWRKLVLSELGCEAIQDYEQMTQGALQIPNATTMDPPMRLVRDDLEMVELGFEPTSLSSRVVAGLKPGSRAEKAGVRNGDEILKSISLWTLSAKYEAMNKLIVRRANSDEVLEVEYWPRSWEKVEAYQYVRQ</sequence>
<feature type="domain" description="Peptidase M61 catalytic" evidence="2">
    <location>
        <begin position="1135"/>
        <end position="1210"/>
    </location>
</feature>
<evidence type="ECO:0000259" key="3">
    <source>
        <dbReference type="Pfam" id="PF24864"/>
    </source>
</evidence>
<evidence type="ECO:0008006" key="6">
    <source>
        <dbReference type="Google" id="ProtNLM"/>
    </source>
</evidence>
<organism evidence="4 5">
    <name type="scientific">Fusarium avenaceum</name>
    <dbReference type="NCBI Taxonomy" id="40199"/>
    <lineage>
        <taxon>Eukaryota</taxon>
        <taxon>Fungi</taxon>
        <taxon>Dikarya</taxon>
        <taxon>Ascomycota</taxon>
        <taxon>Pezizomycotina</taxon>
        <taxon>Sordariomycetes</taxon>
        <taxon>Hypocreomycetidae</taxon>
        <taxon>Hypocreales</taxon>
        <taxon>Nectriaceae</taxon>
        <taxon>Fusarium</taxon>
        <taxon>Fusarium tricinctum species complex</taxon>
    </lineage>
</organism>
<dbReference type="Pfam" id="PF05299">
    <property type="entry name" value="Peptidase_M61"/>
    <property type="match status" value="1"/>
</dbReference>
<gene>
    <name evidence="4" type="ORF">KAF25_010961</name>
</gene>
<feature type="domain" description="DUF7730" evidence="3">
    <location>
        <begin position="82"/>
        <end position="202"/>
    </location>
</feature>
<dbReference type="Proteomes" id="UP000782241">
    <property type="component" value="Unassembled WGS sequence"/>
</dbReference>
<dbReference type="Pfam" id="PF24864">
    <property type="entry name" value="DUF7730"/>
    <property type="match status" value="1"/>
</dbReference>
<dbReference type="InterPro" id="IPR056632">
    <property type="entry name" value="DUF7730"/>
</dbReference>
<dbReference type="InterPro" id="IPR007963">
    <property type="entry name" value="Peptidase_M61_catalytic"/>
</dbReference>
<evidence type="ECO:0000256" key="1">
    <source>
        <dbReference type="SAM" id="MobiDB-lite"/>
    </source>
</evidence>
<proteinExistence type="predicted"/>